<evidence type="ECO:0000256" key="1">
    <source>
        <dbReference type="SAM" id="Phobius"/>
    </source>
</evidence>
<dbReference type="GeneID" id="2866203"/>
<reference evidence="2" key="1">
    <citation type="submission" date="2003-06" db="EMBL/GenBank/DDBJ databases">
        <title>organization of mitochondrial genome for amblyomma tick.</title>
        <authorList>
            <person name="Fukunaga M."/>
        </authorList>
    </citation>
    <scope>NUCLEOTIDE SEQUENCE</scope>
    <source>
        <strain evidence="2">SB1</strain>
    </source>
</reference>
<dbReference type="CTD" id="4541"/>
<keyword evidence="1" id="KW-0812">Transmembrane</keyword>
<feature type="transmembrane region" description="Helical" evidence="1">
    <location>
        <begin position="43"/>
        <end position="66"/>
    </location>
</feature>
<organism evidence="2">
    <name type="scientific">Amblyomma triguttatum</name>
    <name type="common">ornate kangaroo tick</name>
    <dbReference type="NCBI Taxonomy" id="65637"/>
    <lineage>
        <taxon>Eukaryota</taxon>
        <taxon>Metazoa</taxon>
        <taxon>Ecdysozoa</taxon>
        <taxon>Arthropoda</taxon>
        <taxon>Chelicerata</taxon>
        <taxon>Arachnida</taxon>
        <taxon>Acari</taxon>
        <taxon>Parasitiformes</taxon>
        <taxon>Ixodida</taxon>
        <taxon>Ixodoidea</taxon>
        <taxon>Ixodidae</taxon>
        <taxon>Amblyomminae</taxon>
        <taxon>Amblyomma</taxon>
    </lineage>
</organism>
<gene>
    <name evidence="2" type="primary">ND6</name>
</gene>
<feature type="transmembrane region" description="Helical" evidence="1">
    <location>
        <begin position="106"/>
        <end position="129"/>
    </location>
</feature>
<proteinExistence type="predicted"/>
<feature type="transmembrane region" description="Helical" evidence="1">
    <location>
        <begin position="78"/>
        <end position="94"/>
    </location>
</feature>
<accession>Q6I7M1</accession>
<protein>
    <submittedName>
        <fullName evidence="2">NADH dehydrogenase subunit 6</fullName>
    </submittedName>
</protein>
<dbReference type="EMBL" id="AB113317">
    <property type="protein sequence ID" value="BAD24962.1"/>
    <property type="molecule type" value="Genomic_DNA"/>
</dbReference>
<geneLocation type="mitochondrion" evidence="2"/>
<name>Q6I7M1_9ACAR</name>
<dbReference type="AlphaFoldDB" id="Q6I7M1"/>
<dbReference type="RefSeq" id="YP_044789.1">
    <property type="nucleotide sequence ID" value="NC_005963.1"/>
</dbReference>
<evidence type="ECO:0000313" key="2">
    <source>
        <dbReference type="EMBL" id="BAD24962.1"/>
    </source>
</evidence>
<keyword evidence="1" id="KW-1133">Transmembrane helix</keyword>
<sequence length="142" mass="16832">MKLILIMAIFLICFNHPMTMLISVILLTLFMSLIFYLNSCNSLFSLILVLLILGGMLMIFLYMVSLCPNMKMNFKKKLGIFIIFPILMEINYIYHKFSFQELTKIFFFMFSNIIIMMMIYLLVTLMVVMKNLNWINTPMKMT</sequence>
<feature type="transmembrane region" description="Helical" evidence="1">
    <location>
        <begin position="7"/>
        <end position="37"/>
    </location>
</feature>
<keyword evidence="1" id="KW-0472">Membrane</keyword>
<keyword evidence="2" id="KW-0496">Mitochondrion</keyword>